<protein>
    <submittedName>
        <fullName evidence="2">Uncharacterized protein</fullName>
    </submittedName>
</protein>
<sequence>PQASASVQDPRLLAHAGPLASAPRQDPWLTTHIGIPAIAPTKKPQQLPTIPVWTPIYQHGAPLVTSILEHCNHCHGPYMQ</sequence>
<evidence type="ECO:0000313" key="3">
    <source>
        <dbReference type="Proteomes" id="UP000335636"/>
    </source>
</evidence>
<keyword evidence="3" id="KW-1185">Reference proteome</keyword>
<gene>
    <name evidence="2" type="ORF">MONAX_5E002075</name>
</gene>
<organism evidence="2 3">
    <name type="scientific">Marmota monax</name>
    <name type="common">Woodchuck</name>
    <dbReference type="NCBI Taxonomy" id="9995"/>
    <lineage>
        <taxon>Eukaryota</taxon>
        <taxon>Metazoa</taxon>
        <taxon>Chordata</taxon>
        <taxon>Craniata</taxon>
        <taxon>Vertebrata</taxon>
        <taxon>Euteleostomi</taxon>
        <taxon>Mammalia</taxon>
        <taxon>Eutheria</taxon>
        <taxon>Euarchontoglires</taxon>
        <taxon>Glires</taxon>
        <taxon>Rodentia</taxon>
        <taxon>Sciuromorpha</taxon>
        <taxon>Sciuridae</taxon>
        <taxon>Xerinae</taxon>
        <taxon>Marmotini</taxon>
        <taxon>Marmota</taxon>
    </lineage>
</organism>
<reference evidence="2" key="1">
    <citation type="submission" date="2019-04" db="EMBL/GenBank/DDBJ databases">
        <authorList>
            <person name="Alioto T."/>
            <person name="Alioto T."/>
        </authorList>
    </citation>
    <scope>NUCLEOTIDE SEQUENCE [LARGE SCALE GENOMIC DNA]</scope>
</reference>
<accession>A0A5E4D054</accession>
<evidence type="ECO:0000313" key="2">
    <source>
        <dbReference type="EMBL" id="VTJ86890.1"/>
    </source>
</evidence>
<proteinExistence type="predicted"/>
<evidence type="ECO:0000256" key="1">
    <source>
        <dbReference type="SAM" id="MobiDB-lite"/>
    </source>
</evidence>
<dbReference type="EMBL" id="CABDUW010002455">
    <property type="protein sequence ID" value="VTJ86890.1"/>
    <property type="molecule type" value="Genomic_DNA"/>
</dbReference>
<feature type="non-terminal residue" evidence="2">
    <location>
        <position position="1"/>
    </location>
</feature>
<dbReference type="AlphaFoldDB" id="A0A5E4D054"/>
<dbReference type="Proteomes" id="UP000335636">
    <property type="component" value="Unassembled WGS sequence"/>
</dbReference>
<comment type="caution">
    <text evidence="2">The sequence shown here is derived from an EMBL/GenBank/DDBJ whole genome shotgun (WGS) entry which is preliminary data.</text>
</comment>
<name>A0A5E4D054_MARMO</name>
<feature type="region of interest" description="Disordered" evidence="1">
    <location>
        <begin position="1"/>
        <end position="25"/>
    </location>
</feature>